<evidence type="ECO:0000313" key="2">
    <source>
        <dbReference type="EMBL" id="MEJ8573938.1"/>
    </source>
</evidence>
<dbReference type="Gene3D" id="1.10.10.10">
    <property type="entry name" value="Winged helix-like DNA-binding domain superfamily/Winged helix DNA-binding domain"/>
    <property type="match status" value="1"/>
</dbReference>
<evidence type="ECO:0000313" key="3">
    <source>
        <dbReference type="Proteomes" id="UP001378188"/>
    </source>
</evidence>
<comment type="caution">
    <text evidence="2">The sequence shown here is derived from an EMBL/GenBank/DDBJ whole genome shotgun (WGS) entry which is preliminary data.</text>
</comment>
<dbReference type="InterPro" id="IPR000847">
    <property type="entry name" value="LysR_HTH_N"/>
</dbReference>
<dbReference type="SUPFAM" id="SSF46785">
    <property type="entry name" value="Winged helix' DNA-binding domain"/>
    <property type="match status" value="1"/>
</dbReference>
<dbReference type="PANTHER" id="PTHR30432">
    <property type="entry name" value="TRANSCRIPTIONAL REGULATOR MODE"/>
    <property type="match status" value="1"/>
</dbReference>
<name>A0AAW9RUE7_9HYPH</name>
<gene>
    <name evidence="2" type="ORF">V3328_20795</name>
</gene>
<accession>A0AAW9RUE7</accession>
<dbReference type="PANTHER" id="PTHR30432:SF1">
    <property type="entry name" value="DNA-BINDING TRANSCRIPTIONAL DUAL REGULATOR MODE"/>
    <property type="match status" value="1"/>
</dbReference>
<dbReference type="AlphaFoldDB" id="A0AAW9RUE7"/>
<feature type="domain" description="HTH lysR-type" evidence="1">
    <location>
        <begin position="32"/>
        <end position="88"/>
    </location>
</feature>
<organism evidence="2 3">
    <name type="scientific">Microbaculum marinum</name>
    <dbReference type="NCBI Taxonomy" id="1764581"/>
    <lineage>
        <taxon>Bacteria</taxon>
        <taxon>Pseudomonadati</taxon>
        <taxon>Pseudomonadota</taxon>
        <taxon>Alphaproteobacteria</taxon>
        <taxon>Hyphomicrobiales</taxon>
        <taxon>Tepidamorphaceae</taxon>
        <taxon>Microbaculum</taxon>
    </lineage>
</organism>
<dbReference type="Pfam" id="PF00126">
    <property type="entry name" value="HTH_1"/>
    <property type="match status" value="1"/>
</dbReference>
<proteinExistence type="predicted"/>
<dbReference type="RefSeq" id="WP_340331633.1">
    <property type="nucleotide sequence ID" value="NZ_JAZHOF010000009.1"/>
</dbReference>
<dbReference type="Proteomes" id="UP001378188">
    <property type="component" value="Unassembled WGS sequence"/>
</dbReference>
<dbReference type="GO" id="GO:0003700">
    <property type="term" value="F:DNA-binding transcription factor activity"/>
    <property type="evidence" value="ECO:0007669"/>
    <property type="project" value="InterPro"/>
</dbReference>
<dbReference type="EMBL" id="JAZHOF010000009">
    <property type="protein sequence ID" value="MEJ8573938.1"/>
    <property type="molecule type" value="Genomic_DNA"/>
</dbReference>
<dbReference type="InterPro" id="IPR036390">
    <property type="entry name" value="WH_DNA-bd_sf"/>
</dbReference>
<sequence length="120" mass="12511">MKAGNKTTGVRLRVVLAPGVALGPGKADLLDGIRETGSISAAGRAMQMSYKRAWSLVDEMNRWFADPLVTAETGGRKGGGAHLTALGETVLEAYRRMEDSAGTAVAEDLDALSNKLGPPA</sequence>
<dbReference type="InterPro" id="IPR051815">
    <property type="entry name" value="Molybdate_resp_trans_reg"/>
</dbReference>
<evidence type="ECO:0000259" key="1">
    <source>
        <dbReference type="Pfam" id="PF00126"/>
    </source>
</evidence>
<reference evidence="2 3" key="1">
    <citation type="submission" date="2024-02" db="EMBL/GenBank/DDBJ databases">
        <title>Genome analysis and characterization of Microbaculum marinisediminis sp. nov., isolated from marine sediment.</title>
        <authorList>
            <person name="Du Z.-J."/>
            <person name="Ye Y.-Q."/>
            <person name="Zhang Z.-R."/>
            <person name="Yuan S.-M."/>
            <person name="Zhang X.-Y."/>
        </authorList>
    </citation>
    <scope>NUCLEOTIDE SEQUENCE [LARGE SCALE GENOMIC DNA]</scope>
    <source>
        <strain evidence="2 3">SDUM1044001</strain>
    </source>
</reference>
<dbReference type="InterPro" id="IPR036388">
    <property type="entry name" value="WH-like_DNA-bd_sf"/>
</dbReference>
<keyword evidence="3" id="KW-1185">Reference proteome</keyword>
<protein>
    <submittedName>
        <fullName evidence="2">Winged helix-turn-helix domain-containing protein</fullName>
    </submittedName>
</protein>